<keyword evidence="1" id="KW-0732">Signal</keyword>
<proteinExistence type="predicted"/>
<accession>A0AAD4XDL6</accession>
<feature type="chain" id="PRO_5042256838" evidence="1">
    <location>
        <begin position="24"/>
        <end position="155"/>
    </location>
</feature>
<comment type="caution">
    <text evidence="2">The sequence shown here is derived from an EMBL/GenBank/DDBJ whole genome shotgun (WGS) entry which is preliminary data.</text>
</comment>
<gene>
    <name evidence="2" type="ORF">MKW98_010708</name>
</gene>
<keyword evidence="3" id="KW-1185">Reference proteome</keyword>
<organism evidence="2 3">
    <name type="scientific">Papaver atlanticum</name>
    <dbReference type="NCBI Taxonomy" id="357466"/>
    <lineage>
        <taxon>Eukaryota</taxon>
        <taxon>Viridiplantae</taxon>
        <taxon>Streptophyta</taxon>
        <taxon>Embryophyta</taxon>
        <taxon>Tracheophyta</taxon>
        <taxon>Spermatophyta</taxon>
        <taxon>Magnoliopsida</taxon>
        <taxon>Ranunculales</taxon>
        <taxon>Papaveraceae</taxon>
        <taxon>Papaveroideae</taxon>
        <taxon>Papaver</taxon>
    </lineage>
</organism>
<sequence>MACCYNYFFRVRLPSFLSLLSLACDSNKQAIVTKIQLQQIAGPIFEELLAQGEDNTYPTTLEHPIKAHELSLEGVPALTFTGILIYVGSFLVGMDANPWVIKLELKLVEMLVFLIEGVGLQFNLDLSSLFLVHKNLVVVQGPSPLYGHAMDLVAQ</sequence>
<evidence type="ECO:0000313" key="2">
    <source>
        <dbReference type="EMBL" id="KAI3907358.1"/>
    </source>
</evidence>
<protein>
    <submittedName>
        <fullName evidence="2">Uncharacterized protein</fullName>
    </submittedName>
</protein>
<evidence type="ECO:0000313" key="3">
    <source>
        <dbReference type="Proteomes" id="UP001202328"/>
    </source>
</evidence>
<reference evidence="2" key="1">
    <citation type="submission" date="2022-04" db="EMBL/GenBank/DDBJ databases">
        <title>A functionally conserved STORR gene fusion in Papaver species that diverged 16.8 million years ago.</title>
        <authorList>
            <person name="Catania T."/>
        </authorList>
    </citation>
    <scope>NUCLEOTIDE SEQUENCE</scope>
    <source>
        <strain evidence="2">S-188037</strain>
    </source>
</reference>
<dbReference type="EMBL" id="JAJJMB010010620">
    <property type="protein sequence ID" value="KAI3907358.1"/>
    <property type="molecule type" value="Genomic_DNA"/>
</dbReference>
<dbReference type="Proteomes" id="UP001202328">
    <property type="component" value="Unassembled WGS sequence"/>
</dbReference>
<name>A0AAD4XDL6_9MAGN</name>
<feature type="signal peptide" evidence="1">
    <location>
        <begin position="1"/>
        <end position="23"/>
    </location>
</feature>
<dbReference type="AlphaFoldDB" id="A0AAD4XDL6"/>
<evidence type="ECO:0000256" key="1">
    <source>
        <dbReference type="SAM" id="SignalP"/>
    </source>
</evidence>